<dbReference type="STRING" id="1029756.W911_13230"/>
<accession>V5SGS2</accession>
<evidence type="ECO:0000256" key="2">
    <source>
        <dbReference type="ARBA" id="ARBA00022448"/>
    </source>
</evidence>
<dbReference type="AlphaFoldDB" id="V5SGS2"/>
<evidence type="ECO:0000256" key="7">
    <source>
        <dbReference type="RuleBase" id="RU363032"/>
    </source>
</evidence>
<feature type="transmembrane region" description="Helical" evidence="7">
    <location>
        <begin position="12"/>
        <end position="34"/>
    </location>
</feature>
<evidence type="ECO:0000256" key="6">
    <source>
        <dbReference type="ARBA" id="ARBA00023136"/>
    </source>
</evidence>
<protein>
    <submittedName>
        <fullName evidence="9">ABC transporter permease</fullName>
    </submittedName>
</protein>
<keyword evidence="6 7" id="KW-0472">Membrane</keyword>
<dbReference type="GO" id="GO:0055085">
    <property type="term" value="P:transmembrane transport"/>
    <property type="evidence" value="ECO:0007669"/>
    <property type="project" value="InterPro"/>
</dbReference>
<keyword evidence="10" id="KW-1185">Reference proteome</keyword>
<sequence>MRSAETPEWVSRLTWSLGSIVAFFVFWEVMALLIQHRHLPGPSVVFAAMMREAASGELLYHIGMTLYRVAIAFTLAMLIGSAIGIALGRNGKADRFFDTWLILFLNLPALVVIILCYVWFGRTELAAIFAVAINKIPNAAVTVREGARSLSRDLAEMAHMYRFGYWRTLRHVTLPQLAPFFLAAARNGLSLVWKIVLVVELLGRSDGVGFQLGIYFHMFDVAMILAYALAFIFVVQIIEFGVLQPLGNRVNRWRR</sequence>
<evidence type="ECO:0000313" key="10">
    <source>
        <dbReference type="Proteomes" id="UP000018542"/>
    </source>
</evidence>
<proteinExistence type="inferred from homology"/>
<dbReference type="Pfam" id="PF00528">
    <property type="entry name" value="BPD_transp_1"/>
    <property type="match status" value="1"/>
</dbReference>
<dbReference type="PANTHER" id="PTHR30151">
    <property type="entry name" value="ALKANE SULFONATE ABC TRANSPORTER-RELATED, MEMBRANE SUBUNIT"/>
    <property type="match status" value="1"/>
</dbReference>
<organism evidence="9 10">
    <name type="scientific">Hyphomicrobium nitrativorans NL23</name>
    <dbReference type="NCBI Taxonomy" id="1029756"/>
    <lineage>
        <taxon>Bacteria</taxon>
        <taxon>Pseudomonadati</taxon>
        <taxon>Pseudomonadota</taxon>
        <taxon>Alphaproteobacteria</taxon>
        <taxon>Hyphomicrobiales</taxon>
        <taxon>Hyphomicrobiaceae</taxon>
        <taxon>Hyphomicrobium</taxon>
    </lineage>
</organism>
<comment type="subcellular location">
    <subcellularLocation>
        <location evidence="1 7">Cell membrane</location>
        <topology evidence="1 7">Multi-pass membrane protein</topology>
    </subcellularLocation>
</comment>
<feature type="transmembrane region" description="Helical" evidence="7">
    <location>
        <begin position="100"/>
        <end position="120"/>
    </location>
</feature>
<comment type="similarity">
    <text evidence="7">Belongs to the binding-protein-dependent transport system permease family.</text>
</comment>
<keyword evidence="4 7" id="KW-0812">Transmembrane</keyword>
<dbReference type="CDD" id="cd06261">
    <property type="entry name" value="TM_PBP2"/>
    <property type="match status" value="1"/>
</dbReference>
<evidence type="ECO:0000256" key="1">
    <source>
        <dbReference type="ARBA" id="ARBA00004651"/>
    </source>
</evidence>
<evidence type="ECO:0000259" key="8">
    <source>
        <dbReference type="PROSITE" id="PS50928"/>
    </source>
</evidence>
<dbReference type="Proteomes" id="UP000018542">
    <property type="component" value="Chromosome"/>
</dbReference>
<keyword evidence="5 7" id="KW-1133">Transmembrane helix</keyword>
<feature type="transmembrane region" description="Helical" evidence="7">
    <location>
        <begin position="214"/>
        <end position="238"/>
    </location>
</feature>
<evidence type="ECO:0000313" key="9">
    <source>
        <dbReference type="EMBL" id="AHB49154.1"/>
    </source>
</evidence>
<dbReference type="InterPro" id="IPR035906">
    <property type="entry name" value="MetI-like_sf"/>
</dbReference>
<evidence type="ECO:0000256" key="5">
    <source>
        <dbReference type="ARBA" id="ARBA00022989"/>
    </source>
</evidence>
<name>V5SGS2_9HYPH</name>
<dbReference type="GO" id="GO:0005886">
    <property type="term" value="C:plasma membrane"/>
    <property type="evidence" value="ECO:0007669"/>
    <property type="project" value="UniProtKB-SubCell"/>
</dbReference>
<dbReference type="KEGG" id="hni:W911_13230"/>
<feature type="transmembrane region" description="Helical" evidence="7">
    <location>
        <begin position="66"/>
        <end position="88"/>
    </location>
</feature>
<dbReference type="InterPro" id="IPR000515">
    <property type="entry name" value="MetI-like"/>
</dbReference>
<keyword evidence="3" id="KW-1003">Cell membrane</keyword>
<dbReference type="PATRIC" id="fig|1029756.8.peg.2754"/>
<evidence type="ECO:0000256" key="3">
    <source>
        <dbReference type="ARBA" id="ARBA00022475"/>
    </source>
</evidence>
<dbReference type="PANTHER" id="PTHR30151:SF38">
    <property type="entry name" value="ALIPHATIC SULFONATES TRANSPORT PERMEASE PROTEIN SSUC-RELATED"/>
    <property type="match status" value="1"/>
</dbReference>
<keyword evidence="2 7" id="KW-0813">Transport</keyword>
<dbReference type="Gene3D" id="1.10.3720.10">
    <property type="entry name" value="MetI-like"/>
    <property type="match status" value="1"/>
</dbReference>
<feature type="domain" description="ABC transmembrane type-1" evidence="8">
    <location>
        <begin position="62"/>
        <end position="244"/>
    </location>
</feature>
<dbReference type="EMBL" id="CP006912">
    <property type="protein sequence ID" value="AHB49154.1"/>
    <property type="molecule type" value="Genomic_DNA"/>
</dbReference>
<dbReference type="PROSITE" id="PS50928">
    <property type="entry name" value="ABC_TM1"/>
    <property type="match status" value="1"/>
</dbReference>
<evidence type="ECO:0000256" key="4">
    <source>
        <dbReference type="ARBA" id="ARBA00022692"/>
    </source>
</evidence>
<dbReference type="SUPFAM" id="SSF161098">
    <property type="entry name" value="MetI-like"/>
    <property type="match status" value="1"/>
</dbReference>
<gene>
    <name evidence="9" type="ORF">W911_13230</name>
</gene>
<reference evidence="9 10" key="1">
    <citation type="journal article" date="2014" name="Genome Announc.">
        <title>Complete Genome Sequence of Hyphomicrobium nitrativorans Strain NL23, a Denitrifying Bacterium Isolated from Biofilm of a Methanol-Fed Denitrification System Treating Seawater at the Montreal Biodome.</title>
        <authorList>
            <person name="Martineau C."/>
            <person name="Villeneuve C."/>
            <person name="Mauffrey F."/>
            <person name="Villemur R."/>
        </authorList>
    </citation>
    <scope>NUCLEOTIDE SEQUENCE [LARGE SCALE GENOMIC DNA]</scope>
    <source>
        <strain evidence="9">NL23</strain>
    </source>
</reference>
<dbReference type="HOGENOM" id="CLU_046113_4_0_5"/>